<name>A0A1B8YJ31_9GAMM</name>
<dbReference type="InterPro" id="IPR010064">
    <property type="entry name" value="HK97-gp10_tail"/>
</dbReference>
<keyword evidence="2" id="KW-1185">Reference proteome</keyword>
<dbReference type="AlphaFoldDB" id="A0A1B8YJ31"/>
<reference evidence="2" key="1">
    <citation type="submission" date="2015-11" db="EMBL/GenBank/DDBJ databases">
        <authorList>
            <person name="Tobias N.J."/>
            <person name="Mishra B."/>
            <person name="Gupta D.K."/>
            <person name="Thines M."/>
            <person name="Stinear T.P."/>
            <person name="Bode H.B."/>
        </authorList>
    </citation>
    <scope>NUCLEOTIDE SEQUENCE [LARGE SCALE GENOMIC DNA]</scope>
    <source>
        <strain evidence="2">PB45.5</strain>
    </source>
</reference>
<dbReference type="EMBL" id="LOIC01000044">
    <property type="protein sequence ID" value="OCA55139.1"/>
    <property type="molecule type" value="Genomic_DNA"/>
</dbReference>
<gene>
    <name evidence="1" type="ORF">Phpb_01757</name>
</gene>
<comment type="caution">
    <text evidence="1">The sequence shown here is derived from an EMBL/GenBank/DDBJ whole genome shotgun (WGS) entry which is preliminary data.</text>
</comment>
<protein>
    <recommendedName>
        <fullName evidence="3">Phage protein, HK97 gp10 family</fullName>
    </recommendedName>
</protein>
<sequence>MMKVEVKGLAELGRKLNELDAELQTKILRSAGKAAMEVVKEDMQRHAGYDKNSPGPHMRDDIKIRSSRAKKYRDGVMITVAPTKKHRMKAIAQEFGTVKQIAAPFIRPALDYNRSAVLKTLTAEIRDALSSYSK</sequence>
<dbReference type="NCBIfam" id="TIGR01725">
    <property type="entry name" value="phge_HK97_gp10"/>
    <property type="match status" value="1"/>
</dbReference>
<evidence type="ECO:0000313" key="2">
    <source>
        <dbReference type="Proteomes" id="UP000092665"/>
    </source>
</evidence>
<evidence type="ECO:0000313" key="1">
    <source>
        <dbReference type="EMBL" id="OCA55139.1"/>
    </source>
</evidence>
<dbReference type="PATRIC" id="fig|29488.15.peg.1920"/>
<dbReference type="Proteomes" id="UP000092665">
    <property type="component" value="Unassembled WGS sequence"/>
</dbReference>
<dbReference type="RefSeq" id="WP_065389994.1">
    <property type="nucleotide sequence ID" value="NZ_CAWMQN010000044.1"/>
</dbReference>
<organism evidence="1 2">
    <name type="scientific">Photorhabdus namnaonensis</name>
    <dbReference type="NCBI Taxonomy" id="1851568"/>
    <lineage>
        <taxon>Bacteria</taxon>
        <taxon>Pseudomonadati</taxon>
        <taxon>Pseudomonadota</taxon>
        <taxon>Gammaproteobacteria</taxon>
        <taxon>Enterobacterales</taxon>
        <taxon>Morganellaceae</taxon>
        <taxon>Photorhabdus</taxon>
    </lineage>
</organism>
<proteinExistence type="predicted"/>
<accession>A0A1B8YJ31</accession>
<evidence type="ECO:0008006" key="3">
    <source>
        <dbReference type="Google" id="ProtNLM"/>
    </source>
</evidence>
<dbReference type="Pfam" id="PF04883">
    <property type="entry name" value="HK97-gp10_like"/>
    <property type="match status" value="1"/>
</dbReference>